<keyword evidence="1" id="KW-0472">Membrane</keyword>
<dbReference type="InterPro" id="IPR037522">
    <property type="entry name" value="HD_GYP_dom"/>
</dbReference>
<dbReference type="Gene3D" id="3.30.70.270">
    <property type="match status" value="1"/>
</dbReference>
<reference evidence="6" key="1">
    <citation type="submission" date="2015-07" db="EMBL/GenBank/DDBJ databases">
        <title>Near-Complete Genome Sequence of the Cellulolytic Bacterium Bacteroides (Pseudobacteroides) cellulosolvens ATCC 35603.</title>
        <authorList>
            <person name="Dassa B."/>
            <person name="Utturkar S.M."/>
            <person name="Klingeman D.M."/>
            <person name="Hurt R.A."/>
            <person name="Keller M."/>
            <person name="Xu J."/>
            <person name="Reddy Y.H.K."/>
            <person name="Borovok I."/>
            <person name="Grinberg I.R."/>
            <person name="Lamed R."/>
            <person name="Zhivin O."/>
            <person name="Bayer E.A."/>
            <person name="Brown S.D."/>
        </authorList>
    </citation>
    <scope>NUCLEOTIDE SEQUENCE [LARGE SCALE GENOMIC DNA]</scope>
    <source>
        <strain evidence="6">DSM 2933</strain>
    </source>
</reference>
<feature type="domain" description="HD" evidence="3">
    <location>
        <begin position="364"/>
        <end position="486"/>
    </location>
</feature>
<keyword evidence="6" id="KW-1185">Reference proteome</keyword>
<dbReference type="PANTHER" id="PTHR43155">
    <property type="entry name" value="CYCLIC DI-GMP PHOSPHODIESTERASE PA4108-RELATED"/>
    <property type="match status" value="1"/>
</dbReference>
<evidence type="ECO:0000259" key="2">
    <source>
        <dbReference type="PROSITE" id="PS50887"/>
    </source>
</evidence>
<dbReference type="SMART" id="SM00267">
    <property type="entry name" value="GGDEF"/>
    <property type="match status" value="1"/>
</dbReference>
<dbReference type="eggNOG" id="COG3437">
    <property type="taxonomic scope" value="Bacteria"/>
</dbReference>
<dbReference type="PATRIC" id="fig|398512.5.peg.5102"/>
<dbReference type="InterPro" id="IPR006674">
    <property type="entry name" value="HD_domain"/>
</dbReference>
<evidence type="ECO:0000256" key="1">
    <source>
        <dbReference type="SAM" id="Phobius"/>
    </source>
</evidence>
<evidence type="ECO:0000313" key="5">
    <source>
        <dbReference type="EMBL" id="KNY29592.1"/>
    </source>
</evidence>
<feature type="transmembrane region" description="Helical" evidence="1">
    <location>
        <begin position="100"/>
        <end position="124"/>
    </location>
</feature>
<dbReference type="PROSITE" id="PS50887">
    <property type="entry name" value="GGDEF"/>
    <property type="match status" value="1"/>
</dbReference>
<dbReference type="InterPro" id="IPR003607">
    <property type="entry name" value="HD/PDEase_dom"/>
</dbReference>
<feature type="domain" description="GGDEF" evidence="2">
    <location>
        <begin position="205"/>
        <end position="341"/>
    </location>
</feature>
<dbReference type="SMART" id="SM00471">
    <property type="entry name" value="HDc"/>
    <property type="match status" value="1"/>
</dbReference>
<keyword evidence="1" id="KW-1133">Transmembrane helix</keyword>
<feature type="transmembrane region" description="Helical" evidence="1">
    <location>
        <begin position="43"/>
        <end position="59"/>
    </location>
</feature>
<keyword evidence="5" id="KW-0378">Hydrolase</keyword>
<dbReference type="PANTHER" id="PTHR43155:SF2">
    <property type="entry name" value="CYCLIC DI-GMP PHOSPHODIESTERASE PA4108"/>
    <property type="match status" value="1"/>
</dbReference>
<feature type="transmembrane region" description="Helical" evidence="1">
    <location>
        <begin position="20"/>
        <end position="37"/>
    </location>
</feature>
<dbReference type="InterPro" id="IPR029787">
    <property type="entry name" value="Nucleotide_cyclase"/>
</dbReference>
<name>A0A0L6JVX8_9FIRM</name>
<evidence type="ECO:0000259" key="4">
    <source>
        <dbReference type="PROSITE" id="PS51832"/>
    </source>
</evidence>
<dbReference type="GO" id="GO:0016787">
    <property type="term" value="F:hydrolase activity"/>
    <property type="evidence" value="ECO:0007669"/>
    <property type="project" value="UniProtKB-KW"/>
</dbReference>
<dbReference type="CDD" id="cd01949">
    <property type="entry name" value="GGDEF"/>
    <property type="match status" value="1"/>
</dbReference>
<dbReference type="AlphaFoldDB" id="A0A0L6JVX8"/>
<protein>
    <submittedName>
        <fullName evidence="5">Diguanylate cyclase and metal dependent phosphohydrolase</fullName>
    </submittedName>
</protein>
<keyword evidence="1" id="KW-0812">Transmembrane</keyword>
<evidence type="ECO:0000259" key="3">
    <source>
        <dbReference type="PROSITE" id="PS51831"/>
    </source>
</evidence>
<dbReference type="STRING" id="398512.Bccel_4866"/>
<dbReference type="NCBIfam" id="TIGR00277">
    <property type="entry name" value="HDIG"/>
    <property type="match status" value="1"/>
</dbReference>
<dbReference type="Proteomes" id="UP000036923">
    <property type="component" value="Unassembled WGS sequence"/>
</dbReference>
<dbReference type="CDD" id="cd00077">
    <property type="entry name" value="HDc"/>
    <property type="match status" value="1"/>
</dbReference>
<comment type="caution">
    <text evidence="5">The sequence shown here is derived from an EMBL/GenBank/DDBJ whole genome shotgun (WGS) entry which is preliminary data.</text>
</comment>
<dbReference type="PROSITE" id="PS51831">
    <property type="entry name" value="HD"/>
    <property type="match status" value="1"/>
</dbReference>
<proteinExistence type="predicted"/>
<dbReference type="NCBIfam" id="TIGR00254">
    <property type="entry name" value="GGDEF"/>
    <property type="match status" value="1"/>
</dbReference>
<gene>
    <name evidence="5" type="ORF">Bccel_4866</name>
</gene>
<sequence>MTQISNNILTRLSSFYKKYMSEIIYISILVVTSILTLLEVKKISLVFLQILFIAIMIFAKIITKKKSSRRILSLFAFSLYACIAHMYGLDYSFDLSINKWSFLTAAFIILDEGYLISILVGFYPAARLLMMLFHPNPSIINVGKIIGVANGQISFTITAVITYHLFRKLLGQRNLYLNLSNTDPLTGLANLSHTIDSAKKMLREGNISLLLTDMDRFKQINDTYGHMAGNKVLIDVSQFILKETEGLDRIVGRLGGDEFIIVVKNDGSKKILDLGEKLMNSLKNKYFSIDPDIDPITLSFSVGQANSTDADIDIEKLMHKADVNMFYNKYKNHRSNMLVDKHKPSLSKEGSELLNVLAEKDMYTYIHSAYTAQYAAALGKELGFSNDKVEILFTAGWLHDVGKVLISNDIIRKSSSLTDDEYGLIKKHVSYGINILHDLSLPEEVMTCIKYHHEHWDGSGYPKKLSQKNIPPEARVLQIADSYSAMIIKRVYRNVLTPEEALEEIKKNSGKQFDPEYVNAFESLVRGISKAV</sequence>
<dbReference type="Gene3D" id="1.10.3210.10">
    <property type="entry name" value="Hypothetical protein af1432"/>
    <property type="match status" value="1"/>
</dbReference>
<feature type="transmembrane region" description="Helical" evidence="1">
    <location>
        <begin position="145"/>
        <end position="166"/>
    </location>
</feature>
<dbReference type="Pfam" id="PF13487">
    <property type="entry name" value="HD_5"/>
    <property type="match status" value="1"/>
</dbReference>
<dbReference type="SUPFAM" id="SSF109604">
    <property type="entry name" value="HD-domain/PDEase-like"/>
    <property type="match status" value="1"/>
</dbReference>
<dbReference type="InterPro" id="IPR006675">
    <property type="entry name" value="HDIG_dom"/>
</dbReference>
<organism evidence="5 6">
    <name type="scientific">Pseudobacteroides cellulosolvens ATCC 35603 = DSM 2933</name>
    <dbReference type="NCBI Taxonomy" id="398512"/>
    <lineage>
        <taxon>Bacteria</taxon>
        <taxon>Bacillati</taxon>
        <taxon>Bacillota</taxon>
        <taxon>Clostridia</taxon>
        <taxon>Eubacteriales</taxon>
        <taxon>Oscillospiraceae</taxon>
        <taxon>Pseudobacteroides</taxon>
    </lineage>
</organism>
<dbReference type="Pfam" id="PF00990">
    <property type="entry name" value="GGDEF"/>
    <property type="match status" value="1"/>
</dbReference>
<feature type="transmembrane region" description="Helical" evidence="1">
    <location>
        <begin position="71"/>
        <end position="88"/>
    </location>
</feature>
<evidence type="ECO:0000313" key="6">
    <source>
        <dbReference type="Proteomes" id="UP000036923"/>
    </source>
</evidence>
<dbReference type="SUPFAM" id="SSF55073">
    <property type="entry name" value="Nucleotide cyclase"/>
    <property type="match status" value="1"/>
</dbReference>
<dbReference type="InterPro" id="IPR000160">
    <property type="entry name" value="GGDEF_dom"/>
</dbReference>
<accession>A0A0L6JVX8</accession>
<dbReference type="InterPro" id="IPR043128">
    <property type="entry name" value="Rev_trsase/Diguanyl_cyclase"/>
</dbReference>
<dbReference type="RefSeq" id="WP_036935286.1">
    <property type="nucleotide sequence ID" value="NZ_LGTC01000001.1"/>
</dbReference>
<dbReference type="EMBL" id="LGTC01000001">
    <property type="protein sequence ID" value="KNY29592.1"/>
    <property type="molecule type" value="Genomic_DNA"/>
</dbReference>
<feature type="domain" description="HD-GYP" evidence="4">
    <location>
        <begin position="342"/>
        <end position="532"/>
    </location>
</feature>
<dbReference type="PROSITE" id="PS51832">
    <property type="entry name" value="HD_GYP"/>
    <property type="match status" value="1"/>
</dbReference>